<evidence type="ECO:0000313" key="3">
    <source>
        <dbReference type="Proteomes" id="UP000193685"/>
    </source>
</evidence>
<feature type="region of interest" description="Disordered" evidence="1">
    <location>
        <begin position="260"/>
        <end position="321"/>
    </location>
</feature>
<dbReference type="Proteomes" id="UP000193685">
    <property type="component" value="Unassembled WGS sequence"/>
</dbReference>
<comment type="caution">
    <text evidence="2">The sequence shown here is derived from an EMBL/GenBank/DDBJ whole genome shotgun (WGS) entry which is preliminary data.</text>
</comment>
<gene>
    <name evidence="2" type="ORF">BCR37DRAFT_284983</name>
</gene>
<accession>A0A1Y2FIX6</accession>
<dbReference type="RefSeq" id="XP_040726184.1">
    <property type="nucleotide sequence ID" value="XM_040866843.1"/>
</dbReference>
<reference evidence="2 3" key="1">
    <citation type="submission" date="2016-07" db="EMBL/GenBank/DDBJ databases">
        <title>Pervasive Adenine N6-methylation of Active Genes in Fungi.</title>
        <authorList>
            <consortium name="DOE Joint Genome Institute"/>
            <person name="Mondo S.J."/>
            <person name="Dannebaum R.O."/>
            <person name="Kuo R.C."/>
            <person name="Labutti K."/>
            <person name="Haridas S."/>
            <person name="Kuo A."/>
            <person name="Salamov A."/>
            <person name="Ahrendt S.R."/>
            <person name="Lipzen A."/>
            <person name="Sullivan W."/>
            <person name="Andreopoulos W.B."/>
            <person name="Clum A."/>
            <person name="Lindquist E."/>
            <person name="Daum C."/>
            <person name="Ramamoorthy G.K."/>
            <person name="Gryganskyi A."/>
            <person name="Culley D."/>
            <person name="Magnuson J.K."/>
            <person name="James T.Y."/>
            <person name="O'Malley M.A."/>
            <person name="Stajich J.E."/>
            <person name="Spatafora J.W."/>
            <person name="Visel A."/>
            <person name="Grigoriev I.V."/>
        </authorList>
    </citation>
    <scope>NUCLEOTIDE SEQUENCE [LARGE SCALE GENOMIC DNA]</scope>
    <source>
        <strain evidence="2 3">12-1054</strain>
    </source>
</reference>
<feature type="compositionally biased region" description="Polar residues" evidence="1">
    <location>
        <begin position="279"/>
        <end position="291"/>
    </location>
</feature>
<dbReference type="GeneID" id="63783442"/>
<keyword evidence="3" id="KW-1185">Reference proteome</keyword>
<sequence>MGLIDKLKGRSSKDEADVNGKHRRSSSLGRRKSLEGKPPNRTAGDVPQLPPLSDRPEAVYSVEGAGGMAGTGKGKDKDVAGVARGLEQTHLTTHTSTPTRPAYDERNLTNTPFNPDTFLGGKESTTDYEQQLVTPIVQETIRPHVEETIIPVFKREHHVIHHQTRIQPVLEQVVLPAKHYVIIDGKKHEILPEAVTQYVLKSRDYIPMQIKPKVIVREYVDSEPLVGPILGVGASLVNKDVMVEHQRKINESYVVDKLHPQPIPTSVPATESGHGASMPVTQVVGSSNGLSKEQEDAHRHASIKEKLFGSKTANKHEPARA</sequence>
<feature type="compositionally biased region" description="Basic residues" evidence="1">
    <location>
        <begin position="21"/>
        <end position="31"/>
    </location>
</feature>
<dbReference type="AlphaFoldDB" id="A0A1Y2FIX6"/>
<evidence type="ECO:0000256" key="1">
    <source>
        <dbReference type="SAM" id="MobiDB-lite"/>
    </source>
</evidence>
<name>A0A1Y2FIX6_PROLT</name>
<organism evidence="2 3">
    <name type="scientific">Protomyces lactucae-debilis</name>
    <dbReference type="NCBI Taxonomy" id="2754530"/>
    <lineage>
        <taxon>Eukaryota</taxon>
        <taxon>Fungi</taxon>
        <taxon>Dikarya</taxon>
        <taxon>Ascomycota</taxon>
        <taxon>Taphrinomycotina</taxon>
        <taxon>Taphrinomycetes</taxon>
        <taxon>Taphrinales</taxon>
        <taxon>Protomycetaceae</taxon>
        <taxon>Protomyces</taxon>
    </lineage>
</organism>
<protein>
    <submittedName>
        <fullName evidence="2">Uncharacterized protein</fullName>
    </submittedName>
</protein>
<feature type="compositionally biased region" description="Low complexity" evidence="1">
    <location>
        <begin position="89"/>
        <end position="99"/>
    </location>
</feature>
<feature type="compositionally biased region" description="Basic and acidic residues" evidence="1">
    <location>
        <begin position="1"/>
        <end position="20"/>
    </location>
</feature>
<feature type="region of interest" description="Disordered" evidence="1">
    <location>
        <begin position="87"/>
        <end position="123"/>
    </location>
</feature>
<evidence type="ECO:0000313" key="2">
    <source>
        <dbReference type="EMBL" id="ORY83889.1"/>
    </source>
</evidence>
<dbReference type="EMBL" id="MCFI01000007">
    <property type="protein sequence ID" value="ORY83889.1"/>
    <property type="molecule type" value="Genomic_DNA"/>
</dbReference>
<feature type="region of interest" description="Disordered" evidence="1">
    <location>
        <begin position="1"/>
        <end position="55"/>
    </location>
</feature>
<feature type="compositionally biased region" description="Basic and acidic residues" evidence="1">
    <location>
        <begin position="292"/>
        <end position="321"/>
    </location>
</feature>
<dbReference type="OrthoDB" id="2118965at2759"/>
<proteinExistence type="predicted"/>